<feature type="domain" description="HD" evidence="4">
    <location>
        <begin position="63"/>
        <end position="161"/>
    </location>
</feature>
<feature type="domain" description="TGS" evidence="5">
    <location>
        <begin position="408"/>
        <end position="469"/>
    </location>
</feature>
<sequence length="588" mass="67699">MEIKTAENSGLQIKIQNQMNWEDYEKQLRELGYKDDAVDIIKSAFAYAAKIHADEKRASGDPYITHPIAVSLNVAKIKMDAPTIAAALLHDVVENKGIKPEELKKQFGEEIAFLVDALTKAEKVQYRGVERAVESLRKMFLALAQDIRVVIIKLMDRLHNMETLRYLPPEKQKRIAMETLELYAPLADRLGIWEVKARLEDLAFPYVYPEEYKWLMSQIKNRREEDEKYLEKLKPTVEAELKKENVSGARIICRAKHFYSIWKKLIKHEMNFDRILDLVSMRIILQNSEDCYRALGIIHKLWKPMPGRIKDYIARTKPNGYRSIHTTVFGPEEKKIDIQIRTVEMDEEAEHGIAAHWFYEAQGKKPVTKKLDDKGFFWVGQLQEWQKAHANAPSAEALSALKIDFFKDRIFVFTPKGDVVDMPEGATPIDFAYHIHSEIGDHMSGAKVNGKMVSFSHPLKSGDAVEILAQKNKKPTPDWLDFTKTSLARQHIRAYLKKLGAPYSAKKERVKMEAVITVHDRVGMLKDLSEIFVELGINILDVRMDSKNKAYPKLLFYFHPKKGLNTAKILTAIKRVKNVEDATIKEVR</sequence>
<dbReference type="GO" id="GO:0015969">
    <property type="term" value="P:guanosine tetraphosphate metabolic process"/>
    <property type="evidence" value="ECO:0007669"/>
    <property type="project" value="InterPro"/>
</dbReference>
<dbReference type="EMBL" id="LCIV01000003">
    <property type="protein sequence ID" value="KKT64097.1"/>
    <property type="molecule type" value="Genomic_DNA"/>
</dbReference>
<dbReference type="InterPro" id="IPR045865">
    <property type="entry name" value="ACT-like_dom_sf"/>
</dbReference>
<dbReference type="FunFam" id="3.10.20.30:FF:000002">
    <property type="entry name" value="GTP pyrophosphokinase (RelA/SpoT)"/>
    <property type="match status" value="1"/>
</dbReference>
<dbReference type="InterPro" id="IPR003607">
    <property type="entry name" value="HD/PDEase_dom"/>
</dbReference>
<dbReference type="SUPFAM" id="SSF109604">
    <property type="entry name" value="HD-domain/PDEase-like"/>
    <property type="match status" value="1"/>
</dbReference>
<dbReference type="SMART" id="SM00471">
    <property type="entry name" value="HDc"/>
    <property type="match status" value="1"/>
</dbReference>
<dbReference type="FunFam" id="1.10.3210.10:FF:000001">
    <property type="entry name" value="GTP pyrophosphokinase RelA"/>
    <property type="match status" value="1"/>
</dbReference>
<evidence type="ECO:0000259" key="5">
    <source>
        <dbReference type="PROSITE" id="PS51880"/>
    </source>
</evidence>
<dbReference type="PATRIC" id="fig|1618646.3.peg.327"/>
<comment type="similarity">
    <text evidence="2">Belongs to the relA/spoT family.</text>
</comment>
<comment type="pathway">
    <text evidence="1">Purine metabolism.</text>
</comment>
<dbReference type="Pfam" id="PF02824">
    <property type="entry name" value="TGS"/>
    <property type="match status" value="1"/>
</dbReference>
<dbReference type="GO" id="GO:0005886">
    <property type="term" value="C:plasma membrane"/>
    <property type="evidence" value="ECO:0007669"/>
    <property type="project" value="TreeGrafter"/>
</dbReference>
<dbReference type="PROSITE" id="PS51880">
    <property type="entry name" value="TGS"/>
    <property type="match status" value="1"/>
</dbReference>
<dbReference type="InterPro" id="IPR012675">
    <property type="entry name" value="Beta-grasp_dom_sf"/>
</dbReference>
<evidence type="ECO:0000259" key="4">
    <source>
        <dbReference type="PROSITE" id="PS51831"/>
    </source>
</evidence>
<dbReference type="InterPro" id="IPR002912">
    <property type="entry name" value="ACT_dom"/>
</dbReference>
<protein>
    <submittedName>
        <fullName evidence="6">GTP pyrophosphokinase</fullName>
    </submittedName>
</protein>
<dbReference type="InterPro" id="IPR012676">
    <property type="entry name" value="TGS-like"/>
</dbReference>
<dbReference type="SUPFAM" id="SSF81301">
    <property type="entry name" value="Nucleotidyltransferase"/>
    <property type="match status" value="1"/>
</dbReference>
<dbReference type="InterPro" id="IPR007685">
    <property type="entry name" value="RelA_SpoT"/>
</dbReference>
<proteinExistence type="inferred from homology"/>
<accession>A0A0G1L694</accession>
<dbReference type="SMART" id="SM00954">
    <property type="entry name" value="RelA_SpoT"/>
    <property type="match status" value="1"/>
</dbReference>
<dbReference type="SUPFAM" id="SSF81271">
    <property type="entry name" value="TGS-like"/>
    <property type="match status" value="1"/>
</dbReference>
<dbReference type="PROSITE" id="PS51831">
    <property type="entry name" value="HD"/>
    <property type="match status" value="1"/>
</dbReference>
<evidence type="ECO:0000256" key="2">
    <source>
        <dbReference type="RuleBase" id="RU003847"/>
    </source>
</evidence>
<dbReference type="GO" id="GO:0016301">
    <property type="term" value="F:kinase activity"/>
    <property type="evidence" value="ECO:0007669"/>
    <property type="project" value="UniProtKB-KW"/>
</dbReference>
<dbReference type="AlphaFoldDB" id="A0A0G1L694"/>
<feature type="domain" description="ACT" evidence="3">
    <location>
        <begin position="513"/>
        <end position="588"/>
    </location>
</feature>
<dbReference type="PROSITE" id="PS51671">
    <property type="entry name" value="ACT"/>
    <property type="match status" value="1"/>
</dbReference>
<dbReference type="InterPro" id="IPR033655">
    <property type="entry name" value="TGS_RelA/SpoT"/>
</dbReference>
<dbReference type="STRING" id="1618646.UW57_C0003G0091"/>
<evidence type="ECO:0000256" key="1">
    <source>
        <dbReference type="ARBA" id="ARBA00025704"/>
    </source>
</evidence>
<dbReference type="Proteomes" id="UP000034652">
    <property type="component" value="Unassembled WGS sequence"/>
</dbReference>
<dbReference type="NCBIfam" id="TIGR00691">
    <property type="entry name" value="spoT_relA"/>
    <property type="match status" value="1"/>
</dbReference>
<dbReference type="CDD" id="cd05399">
    <property type="entry name" value="NT_Rel-Spo_like"/>
    <property type="match status" value="1"/>
</dbReference>
<keyword evidence="6" id="KW-0418">Kinase</keyword>
<name>A0A0G1L694_9BACT</name>
<dbReference type="Gene3D" id="3.30.70.260">
    <property type="match status" value="1"/>
</dbReference>
<dbReference type="CDD" id="cd01668">
    <property type="entry name" value="TGS_RSH"/>
    <property type="match status" value="1"/>
</dbReference>
<dbReference type="Pfam" id="PF04607">
    <property type="entry name" value="RelA_SpoT"/>
    <property type="match status" value="1"/>
</dbReference>
<dbReference type="Pfam" id="PF13328">
    <property type="entry name" value="HD_4"/>
    <property type="match status" value="1"/>
</dbReference>
<dbReference type="Gene3D" id="1.10.3210.10">
    <property type="entry name" value="Hypothetical protein af1432"/>
    <property type="match status" value="1"/>
</dbReference>
<dbReference type="InterPro" id="IPR004095">
    <property type="entry name" value="TGS"/>
</dbReference>
<dbReference type="Gene3D" id="3.10.20.30">
    <property type="match status" value="1"/>
</dbReference>
<evidence type="ECO:0000313" key="7">
    <source>
        <dbReference type="Proteomes" id="UP000034652"/>
    </source>
</evidence>
<organism evidence="6 7">
    <name type="scientific">Candidatus Giovannonibacteria bacterium GW2011_GWA1_44_29</name>
    <dbReference type="NCBI Taxonomy" id="1618646"/>
    <lineage>
        <taxon>Bacteria</taxon>
        <taxon>Candidatus Giovannoniibacteriota</taxon>
    </lineage>
</organism>
<gene>
    <name evidence="6" type="ORF">UW57_C0003G0091</name>
</gene>
<dbReference type="Gene3D" id="3.30.460.10">
    <property type="entry name" value="Beta Polymerase, domain 2"/>
    <property type="match status" value="1"/>
</dbReference>
<comment type="caution">
    <text evidence="6">The sequence shown here is derived from an EMBL/GenBank/DDBJ whole genome shotgun (WGS) entry which is preliminary data.</text>
</comment>
<dbReference type="SUPFAM" id="SSF55021">
    <property type="entry name" value="ACT-like"/>
    <property type="match status" value="1"/>
</dbReference>
<evidence type="ECO:0000259" key="3">
    <source>
        <dbReference type="PROSITE" id="PS51671"/>
    </source>
</evidence>
<evidence type="ECO:0000313" key="6">
    <source>
        <dbReference type="EMBL" id="KKT64097.1"/>
    </source>
</evidence>
<dbReference type="PANTHER" id="PTHR21262">
    <property type="entry name" value="GUANOSINE-3',5'-BIS DIPHOSPHATE 3'-PYROPHOSPHOHYDROLASE"/>
    <property type="match status" value="1"/>
</dbReference>
<reference evidence="6 7" key="1">
    <citation type="journal article" date="2015" name="Nature">
        <title>rRNA introns, odd ribosomes, and small enigmatic genomes across a large radiation of phyla.</title>
        <authorList>
            <person name="Brown C.T."/>
            <person name="Hug L.A."/>
            <person name="Thomas B.C."/>
            <person name="Sharon I."/>
            <person name="Castelle C.J."/>
            <person name="Singh A."/>
            <person name="Wilkins M.J."/>
            <person name="Williams K.H."/>
            <person name="Banfield J.F."/>
        </authorList>
    </citation>
    <scope>NUCLEOTIDE SEQUENCE [LARGE SCALE GENOMIC DNA]</scope>
</reference>
<dbReference type="InterPro" id="IPR043519">
    <property type="entry name" value="NT_sf"/>
</dbReference>
<comment type="function">
    <text evidence="2">In eubacteria ppGpp (guanosine 3'-diphosphate 5'-diphosphate) is a mediator of the stringent response that coordinates a variety of cellular activities in response to changes in nutritional abundance.</text>
</comment>
<dbReference type="FunFam" id="3.30.460.10:FF:000001">
    <property type="entry name" value="GTP pyrophosphokinase RelA"/>
    <property type="match status" value="1"/>
</dbReference>
<dbReference type="PANTHER" id="PTHR21262:SF31">
    <property type="entry name" value="GTP PYROPHOSPHOKINASE"/>
    <property type="match status" value="1"/>
</dbReference>
<dbReference type="InterPro" id="IPR004811">
    <property type="entry name" value="RelA/Spo_fam"/>
</dbReference>
<keyword evidence="6" id="KW-0808">Transferase</keyword>
<dbReference type="InterPro" id="IPR006674">
    <property type="entry name" value="HD_domain"/>
</dbReference>